<protein>
    <submittedName>
        <fullName evidence="1">Uncharacterized protein</fullName>
    </submittedName>
</protein>
<dbReference type="Proteomes" id="UP000694557">
    <property type="component" value="Unassembled WGS sequence"/>
</dbReference>
<organism evidence="1 2">
    <name type="scientific">Oncorhynchus kisutch</name>
    <name type="common">Coho salmon</name>
    <name type="synonym">Salmo kisutch</name>
    <dbReference type="NCBI Taxonomy" id="8019"/>
    <lineage>
        <taxon>Eukaryota</taxon>
        <taxon>Metazoa</taxon>
        <taxon>Chordata</taxon>
        <taxon>Craniata</taxon>
        <taxon>Vertebrata</taxon>
        <taxon>Euteleostomi</taxon>
        <taxon>Actinopterygii</taxon>
        <taxon>Neopterygii</taxon>
        <taxon>Teleostei</taxon>
        <taxon>Protacanthopterygii</taxon>
        <taxon>Salmoniformes</taxon>
        <taxon>Salmonidae</taxon>
        <taxon>Salmoninae</taxon>
        <taxon>Oncorhynchus</taxon>
    </lineage>
</organism>
<keyword evidence="2" id="KW-1185">Reference proteome</keyword>
<dbReference type="AlphaFoldDB" id="A0A8C7KH02"/>
<dbReference type="Ensembl" id="ENSOKIT00005108331.1">
    <property type="protein sequence ID" value="ENSOKIP00005101073.1"/>
    <property type="gene ID" value="ENSOKIG00005044516.1"/>
</dbReference>
<sequence length="73" mass="8339">VFLNGFCKKLKFIGWETLIGVGATKKTELIMRGRSGLWVCAPTSIPPPTLVTVKRRLHFCNSTHFTMVRREDF</sequence>
<accession>A0A8C7KH02</accession>
<reference evidence="1" key="2">
    <citation type="submission" date="2025-09" db="UniProtKB">
        <authorList>
            <consortium name="Ensembl"/>
        </authorList>
    </citation>
    <scope>IDENTIFICATION</scope>
</reference>
<reference evidence="1" key="1">
    <citation type="submission" date="2025-08" db="UniProtKB">
        <authorList>
            <consortium name="Ensembl"/>
        </authorList>
    </citation>
    <scope>IDENTIFICATION</scope>
</reference>
<evidence type="ECO:0000313" key="1">
    <source>
        <dbReference type="Ensembl" id="ENSOKIP00005101073.1"/>
    </source>
</evidence>
<evidence type="ECO:0000313" key="2">
    <source>
        <dbReference type="Proteomes" id="UP000694557"/>
    </source>
</evidence>
<proteinExistence type="predicted"/>
<name>A0A8C7KH02_ONCKI</name>